<evidence type="ECO:0000259" key="2">
    <source>
        <dbReference type="Pfam" id="PF04149"/>
    </source>
</evidence>
<organism evidence="3 4">
    <name type="scientific">Streptomyces lunaelactis</name>
    <dbReference type="NCBI Taxonomy" id="1535768"/>
    <lineage>
        <taxon>Bacteria</taxon>
        <taxon>Bacillati</taxon>
        <taxon>Actinomycetota</taxon>
        <taxon>Actinomycetes</taxon>
        <taxon>Kitasatosporales</taxon>
        <taxon>Streptomycetaceae</taxon>
        <taxon>Streptomyces</taxon>
    </lineage>
</organism>
<dbReference type="EMBL" id="CP026304">
    <property type="protein sequence ID" value="AVZ73742.1"/>
    <property type="molecule type" value="Genomic_DNA"/>
</dbReference>
<gene>
    <name evidence="3" type="ORF">SLUN_17720</name>
</gene>
<evidence type="ECO:0000256" key="1">
    <source>
        <dbReference type="SAM" id="MobiDB-lite"/>
    </source>
</evidence>
<protein>
    <submittedName>
        <fullName evidence="3">DUF397 domain-containing protein</fullName>
    </submittedName>
</protein>
<reference evidence="3 4" key="1">
    <citation type="submission" date="2018-01" db="EMBL/GenBank/DDBJ databases">
        <title>Complete genome sequence of Streptomyces lunaelactis MM109T, a Ferroverdin A producer isolated from cave moonmilk deposits.</title>
        <authorList>
            <person name="Naome A."/>
            <person name="Martinet L."/>
            <person name="Maciejewska M."/>
            <person name="Anderssen S."/>
            <person name="Adam D."/>
            <person name="Tenconi E."/>
            <person name="Deflandre B."/>
            <person name="Arguelles-Arias A."/>
            <person name="Calusinska M."/>
            <person name="Copieters W."/>
            <person name="Karim L."/>
            <person name="Hanikenne M."/>
            <person name="Baurain D."/>
            <person name="van Wezel G."/>
            <person name="Smargiasso N."/>
            <person name="de Pauw E."/>
            <person name="Delfosse P."/>
            <person name="Rigali S."/>
        </authorList>
    </citation>
    <scope>NUCLEOTIDE SEQUENCE [LARGE SCALE GENOMIC DNA]</scope>
    <source>
        <strain evidence="3 4">MM109</strain>
    </source>
</reference>
<name>A0A2R4T3Q6_9ACTN</name>
<sequence>MSRPDLNGAVWRSSSYSNQEGGDCVEVADGFPGVVPVRDSKAPNRSALLLSAACWASFIDQLKAADRA</sequence>
<keyword evidence="4" id="KW-1185">Reference proteome</keyword>
<dbReference type="Proteomes" id="UP000244201">
    <property type="component" value="Chromosome"/>
</dbReference>
<feature type="region of interest" description="Disordered" evidence="1">
    <location>
        <begin position="1"/>
        <end position="21"/>
    </location>
</feature>
<evidence type="ECO:0000313" key="3">
    <source>
        <dbReference type="EMBL" id="AVZ73742.1"/>
    </source>
</evidence>
<dbReference type="InterPro" id="IPR007278">
    <property type="entry name" value="DUF397"/>
</dbReference>
<dbReference type="Pfam" id="PF04149">
    <property type="entry name" value="DUF397"/>
    <property type="match status" value="1"/>
</dbReference>
<dbReference type="KEGG" id="slk:SLUN_17720"/>
<feature type="domain" description="DUF397" evidence="2">
    <location>
        <begin position="9"/>
        <end position="63"/>
    </location>
</feature>
<proteinExistence type="predicted"/>
<dbReference type="AlphaFoldDB" id="A0A2R4T3Q6"/>
<evidence type="ECO:0000313" key="4">
    <source>
        <dbReference type="Proteomes" id="UP000244201"/>
    </source>
</evidence>
<accession>A0A2R4T3Q6</accession>